<accession>A0AAV6PWI7</accession>
<dbReference type="InterPro" id="IPR042355">
    <property type="entry name" value="IGFLR1"/>
</dbReference>
<dbReference type="PROSITE" id="PS50017">
    <property type="entry name" value="DEATH_DOMAIN"/>
    <property type="match status" value="1"/>
</dbReference>
<proteinExistence type="predicted"/>
<dbReference type="SMART" id="SM00208">
    <property type="entry name" value="TNFR"/>
    <property type="match status" value="1"/>
</dbReference>
<comment type="caution">
    <text evidence="1">Lacks conserved residue(s) required for the propagation of feature annotation.</text>
</comment>
<dbReference type="PROSITE" id="PS50050">
    <property type="entry name" value="TNFR_NGFR_2"/>
    <property type="match status" value="1"/>
</dbReference>
<dbReference type="AlphaFoldDB" id="A0AAV6PWI7"/>
<feature type="transmembrane region" description="Helical" evidence="2">
    <location>
        <begin position="119"/>
        <end position="137"/>
    </location>
</feature>
<keyword evidence="2" id="KW-1133">Transmembrane helix</keyword>
<dbReference type="EMBL" id="JAGKHQ010000021">
    <property type="protein sequence ID" value="KAG7475839.1"/>
    <property type="molecule type" value="Genomic_DNA"/>
</dbReference>
<reference evidence="5" key="2">
    <citation type="submission" date="2021-03" db="EMBL/GenBank/DDBJ databases">
        <authorList>
            <person name="Guerrero-Cozar I."/>
            <person name="Gomez-Garrido J."/>
            <person name="Berbel C."/>
            <person name="Martinez-Blanch J.F."/>
            <person name="Alioto T."/>
            <person name="Claros M.G."/>
            <person name="Gagnaire P.A."/>
            <person name="Manchado M."/>
        </authorList>
    </citation>
    <scope>NUCLEOTIDE SEQUENCE</scope>
    <source>
        <strain evidence="5">Sse05_10M</strain>
        <tissue evidence="5">Blood</tissue>
    </source>
</reference>
<dbReference type="GO" id="GO:0007165">
    <property type="term" value="P:signal transduction"/>
    <property type="evidence" value="ECO:0007669"/>
    <property type="project" value="InterPro"/>
</dbReference>
<evidence type="ECO:0000259" key="4">
    <source>
        <dbReference type="PROSITE" id="PS50050"/>
    </source>
</evidence>
<keyword evidence="6" id="KW-1185">Reference proteome</keyword>
<feature type="domain" description="TNFR-Cys" evidence="4">
    <location>
        <begin position="53"/>
        <end position="91"/>
    </location>
</feature>
<dbReference type="PROSITE" id="PS00652">
    <property type="entry name" value="TNFR_NGFR_1"/>
    <property type="match status" value="1"/>
</dbReference>
<dbReference type="GO" id="GO:0005886">
    <property type="term" value="C:plasma membrane"/>
    <property type="evidence" value="ECO:0007669"/>
    <property type="project" value="TreeGrafter"/>
</dbReference>
<dbReference type="Proteomes" id="UP000693946">
    <property type="component" value="Linkage Group LG9"/>
</dbReference>
<sequence length="284" mass="31727">MEERHSDRCGDLTTRLDRSTGQCVPCIIKPGYEVTPNCGFDDHGGRHESPFRECRDNTYNDGSRAHCHPCTPCPSGYFIIGSCNSTTDTQCRSQKTSVTTTYYATSTGQPDAAGVQWEVPVILISIILVLLSACIIYKKWTRGRHRQLCYRRKSSIIREGFFSFSAPAGNSDLDAILIPGIQSAPLQTVLDNLDVLEELVILLDPDNQNVKNTRHLASHWSFPTTQINYIYSMKDIKSPLKAVLEAVASRHPDWTVGHLATLLRKMERNDAVAVLTQLQNEMAV</sequence>
<keyword evidence="2" id="KW-0812">Transmembrane</keyword>
<protein>
    <submittedName>
        <fullName evidence="5">IGF-like family receptor 1</fullName>
    </submittedName>
</protein>
<dbReference type="Pfam" id="PF00531">
    <property type="entry name" value="Death"/>
    <property type="match status" value="1"/>
</dbReference>
<keyword evidence="2" id="KW-0472">Membrane</keyword>
<dbReference type="Pfam" id="PF00020">
    <property type="entry name" value="TNFR_c6"/>
    <property type="match status" value="1"/>
</dbReference>
<evidence type="ECO:0000256" key="1">
    <source>
        <dbReference type="PROSITE-ProRule" id="PRU00206"/>
    </source>
</evidence>
<reference evidence="5 6" key="1">
    <citation type="journal article" date="2021" name="Sci. Rep.">
        <title>Chromosome anchoring in Senegalese sole (Solea senegalensis) reveals sex-associated markers and genome rearrangements in flatfish.</title>
        <authorList>
            <person name="Guerrero-Cozar I."/>
            <person name="Gomez-Garrido J."/>
            <person name="Berbel C."/>
            <person name="Martinez-Blanch J.F."/>
            <person name="Alioto T."/>
            <person name="Claros M.G."/>
            <person name="Gagnaire P.A."/>
            <person name="Manchado M."/>
        </authorList>
    </citation>
    <scope>NUCLEOTIDE SEQUENCE [LARGE SCALE GENOMIC DNA]</scope>
    <source>
        <strain evidence="5">Sse05_10M</strain>
    </source>
</reference>
<feature type="repeat" description="TNFR-Cys" evidence="1">
    <location>
        <begin position="53"/>
        <end position="91"/>
    </location>
</feature>
<organism evidence="5 6">
    <name type="scientific">Solea senegalensis</name>
    <name type="common">Senegalese sole</name>
    <dbReference type="NCBI Taxonomy" id="28829"/>
    <lineage>
        <taxon>Eukaryota</taxon>
        <taxon>Metazoa</taxon>
        <taxon>Chordata</taxon>
        <taxon>Craniata</taxon>
        <taxon>Vertebrata</taxon>
        <taxon>Euteleostomi</taxon>
        <taxon>Actinopterygii</taxon>
        <taxon>Neopterygii</taxon>
        <taxon>Teleostei</taxon>
        <taxon>Neoteleostei</taxon>
        <taxon>Acanthomorphata</taxon>
        <taxon>Carangaria</taxon>
        <taxon>Pleuronectiformes</taxon>
        <taxon>Pleuronectoidei</taxon>
        <taxon>Soleidae</taxon>
        <taxon>Solea</taxon>
    </lineage>
</organism>
<name>A0AAV6PWI7_SOLSE</name>
<comment type="caution">
    <text evidence="5">The sequence shown here is derived from an EMBL/GenBank/DDBJ whole genome shotgun (WGS) entry which is preliminary data.</text>
</comment>
<dbReference type="PANTHER" id="PTHR14657">
    <property type="entry name" value="IGF-LIKE FAMILY RECEPTOR 1"/>
    <property type="match status" value="1"/>
</dbReference>
<feature type="domain" description="Death" evidence="3">
    <location>
        <begin position="214"/>
        <end position="279"/>
    </location>
</feature>
<evidence type="ECO:0000259" key="3">
    <source>
        <dbReference type="PROSITE" id="PS50017"/>
    </source>
</evidence>
<evidence type="ECO:0000313" key="5">
    <source>
        <dbReference type="EMBL" id="KAG7475838.1"/>
    </source>
</evidence>
<feature type="disulfide bond" evidence="1">
    <location>
        <begin position="70"/>
        <end position="83"/>
    </location>
</feature>
<evidence type="ECO:0000313" key="6">
    <source>
        <dbReference type="Proteomes" id="UP000693946"/>
    </source>
</evidence>
<dbReference type="PANTHER" id="PTHR14657:SF2">
    <property type="entry name" value="IGF-LIKE FAMILY RECEPTOR 1"/>
    <property type="match status" value="1"/>
</dbReference>
<dbReference type="EMBL" id="JAGKHQ010000021">
    <property type="protein sequence ID" value="KAG7475838.1"/>
    <property type="molecule type" value="Genomic_DNA"/>
</dbReference>
<keyword evidence="5" id="KW-0675">Receptor</keyword>
<keyword evidence="1" id="KW-1015">Disulfide bond</keyword>
<evidence type="ECO:0000256" key="2">
    <source>
        <dbReference type="SAM" id="Phobius"/>
    </source>
</evidence>
<dbReference type="InterPro" id="IPR001368">
    <property type="entry name" value="TNFR/NGFR_Cys_rich_reg"/>
</dbReference>
<feature type="disulfide bond" evidence="1">
    <location>
        <begin position="73"/>
        <end position="91"/>
    </location>
</feature>
<gene>
    <name evidence="5" type="ORF">JOB18_038356</name>
</gene>
<dbReference type="InterPro" id="IPR000488">
    <property type="entry name" value="Death_dom"/>
</dbReference>